<reference evidence="5" key="2">
    <citation type="submission" date="2025-09" db="UniProtKB">
        <authorList>
            <consortium name="Ensembl"/>
        </authorList>
    </citation>
    <scope>IDENTIFICATION</scope>
</reference>
<dbReference type="SMART" id="SM00325">
    <property type="entry name" value="RhoGEF"/>
    <property type="match status" value="1"/>
</dbReference>
<protein>
    <submittedName>
        <fullName evidence="5">Rho/rac guanine nucleotide exchange factor (GEF) 18a</fullName>
    </submittedName>
</protein>
<name>A0A8C7KV64_ONCKI</name>
<dbReference type="CDD" id="cd00160">
    <property type="entry name" value="RhoGEF"/>
    <property type="match status" value="1"/>
</dbReference>
<evidence type="ECO:0000313" key="5">
    <source>
        <dbReference type="Ensembl" id="ENSOKIP00005107581.1"/>
    </source>
</evidence>
<evidence type="ECO:0000313" key="6">
    <source>
        <dbReference type="Proteomes" id="UP000694557"/>
    </source>
</evidence>
<dbReference type="GO" id="GO:0035023">
    <property type="term" value="P:regulation of Rho protein signal transduction"/>
    <property type="evidence" value="ECO:0007669"/>
    <property type="project" value="TreeGrafter"/>
</dbReference>
<dbReference type="Ensembl" id="ENSOKIT00005115287.1">
    <property type="protein sequence ID" value="ENSOKIP00005107581.1"/>
    <property type="gene ID" value="ENSOKIG00005047139.1"/>
</dbReference>
<dbReference type="InterPro" id="IPR000219">
    <property type="entry name" value="DH_dom"/>
</dbReference>
<dbReference type="Gene3D" id="1.20.900.10">
    <property type="entry name" value="Dbl homology (DH) domain"/>
    <property type="match status" value="1"/>
</dbReference>
<evidence type="ECO:0000256" key="1">
    <source>
        <dbReference type="ARBA" id="ARBA00022771"/>
    </source>
</evidence>
<dbReference type="AlphaFoldDB" id="A0A8C7KV64"/>
<keyword evidence="1" id="KW-0862">Zinc</keyword>
<accession>A0A8C7KV64</accession>
<evidence type="ECO:0000256" key="2">
    <source>
        <dbReference type="SAM" id="Coils"/>
    </source>
</evidence>
<dbReference type="GO" id="GO:0005886">
    <property type="term" value="C:plasma membrane"/>
    <property type="evidence" value="ECO:0007669"/>
    <property type="project" value="TreeGrafter"/>
</dbReference>
<dbReference type="Pfam" id="PF00621">
    <property type="entry name" value="RhoGEF"/>
    <property type="match status" value="1"/>
</dbReference>
<sequence length="735" mass="84338">MDDLDAVRGLSPRPPPPEDSVSFSSSSTDIINLDDGHYSALLAELEADAQDLEGESWSVSVDQQYIKRLHKDAIKRQDVIYELIQTEVYHMQTLKLLLSVYQYELRRNLQMEETRLDRMFPQMDSLLHIHQHFLWCLRDCLIPDACCLPDHYHDDESYGDCCSHHTDAVSFYKEQLQNNKKFQNLITKIGRLSIVRQLGVPECILLVTQRLAKYPFLVERILQNTDADSEEHDALAHALVLIRETISAVDSQVHDYERASWLRDIGSSLEPHSCGRLKDGRVFKREDLAVGSRNLLHEGTVNWQAANRWLKGDLKRNSQIQNYCGSGNKTSIFWHLCVSPGSLCMKDAQIMQSLTEKLRMFADMAEAVTGLEDVANHSRLLLRSDDLDPQQGETLLKGAITEGKFCFLWNTVERYMFNICCACFPDGNIQAGEQPGSVAVQPLDRGQHSNSGPQLQDLDQSESLEMSVSDWLSHSLPFTSKWALAIVSQQDSHIELQRASLSEREHPGRPRGNVLLEQEKQRNMEKQREEMANFHKLQTQHRLEQARWEEEQECHQLQAEVLEAELRHREEECRRLKEKLAEERGELERWRETYQQDLERLRESTRTVEKQKERLDLQMKLKKNKTIAKPGSFNFNTQQVRRWCGLVSRGPPTLCFLPRGPLPVPLHRESISPAPPKAEVPIHLISTTNQVVHKPGAVQQQIPTKLATLSSKGKEKSRKKGSHQRMHSAGQNTAL</sequence>
<evidence type="ECO:0000256" key="3">
    <source>
        <dbReference type="SAM" id="MobiDB-lite"/>
    </source>
</evidence>
<dbReference type="Proteomes" id="UP000694557">
    <property type="component" value="Unassembled WGS sequence"/>
</dbReference>
<feature type="region of interest" description="Disordered" evidence="3">
    <location>
        <begin position="1"/>
        <end position="26"/>
    </location>
</feature>
<dbReference type="SUPFAM" id="SSF48065">
    <property type="entry name" value="DBL homology domain (DH-domain)"/>
    <property type="match status" value="1"/>
</dbReference>
<keyword evidence="1" id="KW-0479">Metal-binding</keyword>
<dbReference type="GO" id="GO:0005085">
    <property type="term" value="F:guanyl-nucleotide exchange factor activity"/>
    <property type="evidence" value="ECO:0007669"/>
    <property type="project" value="InterPro"/>
</dbReference>
<dbReference type="InterPro" id="IPR011993">
    <property type="entry name" value="PH-like_dom_sf"/>
</dbReference>
<keyword evidence="1" id="KW-0863">Zinc-finger</keyword>
<dbReference type="GO" id="GO:0008270">
    <property type="term" value="F:zinc ion binding"/>
    <property type="evidence" value="ECO:0007669"/>
    <property type="project" value="UniProtKB-KW"/>
</dbReference>
<dbReference type="PROSITE" id="PS50010">
    <property type="entry name" value="DH_2"/>
    <property type="match status" value="1"/>
</dbReference>
<dbReference type="Gene3D" id="2.30.29.30">
    <property type="entry name" value="Pleckstrin-homology domain (PH domain)/Phosphotyrosine-binding domain (PTB)"/>
    <property type="match status" value="1"/>
</dbReference>
<evidence type="ECO:0000259" key="4">
    <source>
        <dbReference type="PROSITE" id="PS50010"/>
    </source>
</evidence>
<gene>
    <name evidence="5" type="primary">LOC109871950</name>
</gene>
<proteinExistence type="predicted"/>
<organism evidence="5 6">
    <name type="scientific">Oncorhynchus kisutch</name>
    <name type="common">Coho salmon</name>
    <name type="synonym">Salmo kisutch</name>
    <dbReference type="NCBI Taxonomy" id="8019"/>
    <lineage>
        <taxon>Eukaryota</taxon>
        <taxon>Metazoa</taxon>
        <taxon>Chordata</taxon>
        <taxon>Craniata</taxon>
        <taxon>Vertebrata</taxon>
        <taxon>Euteleostomi</taxon>
        <taxon>Actinopterygii</taxon>
        <taxon>Neopterygii</taxon>
        <taxon>Teleostei</taxon>
        <taxon>Protacanthopterygii</taxon>
        <taxon>Salmoniformes</taxon>
        <taxon>Salmonidae</taxon>
        <taxon>Salmoninae</taxon>
        <taxon>Oncorhynchus</taxon>
    </lineage>
</organism>
<dbReference type="GeneTree" id="ENSGT00940000157375"/>
<dbReference type="PANTHER" id="PTHR13944">
    <property type="entry name" value="AGAP007712-PA"/>
    <property type="match status" value="1"/>
</dbReference>
<keyword evidence="2" id="KW-0175">Coiled coil</keyword>
<feature type="compositionally biased region" description="Basic residues" evidence="3">
    <location>
        <begin position="715"/>
        <end position="726"/>
    </location>
</feature>
<feature type="coiled-coil region" evidence="2">
    <location>
        <begin position="517"/>
        <end position="618"/>
    </location>
</feature>
<feature type="region of interest" description="Disordered" evidence="3">
    <location>
        <begin position="708"/>
        <end position="735"/>
    </location>
</feature>
<dbReference type="InterPro" id="IPR051632">
    <property type="entry name" value="Rho_GEF"/>
</dbReference>
<dbReference type="InterPro" id="IPR035899">
    <property type="entry name" value="DBL_dom_sf"/>
</dbReference>
<dbReference type="PANTHER" id="PTHR13944:SF23">
    <property type="entry name" value="RHO GUANINE NUCLEOTIDE EXCHANGE FACTOR 18"/>
    <property type="match status" value="1"/>
</dbReference>
<keyword evidence="6" id="KW-1185">Reference proteome</keyword>
<reference evidence="5" key="1">
    <citation type="submission" date="2025-08" db="UniProtKB">
        <authorList>
            <consortium name="Ensembl"/>
        </authorList>
    </citation>
    <scope>IDENTIFICATION</scope>
</reference>
<feature type="domain" description="DH" evidence="4">
    <location>
        <begin position="75"/>
        <end position="252"/>
    </location>
</feature>